<gene>
    <name evidence="3" type="ORF">C2845_PM04G11150</name>
</gene>
<name>A0A3L6QWR1_PANMI</name>
<dbReference type="AlphaFoldDB" id="A0A3L6QWR1"/>
<keyword evidence="4" id="KW-1185">Reference proteome</keyword>
<evidence type="ECO:0000259" key="2">
    <source>
        <dbReference type="Pfam" id="PF20241"/>
    </source>
</evidence>
<keyword evidence="1" id="KW-0732">Signal</keyword>
<evidence type="ECO:0000313" key="3">
    <source>
        <dbReference type="EMBL" id="RLM87756.1"/>
    </source>
</evidence>
<dbReference type="OrthoDB" id="677498at2759"/>
<evidence type="ECO:0000313" key="4">
    <source>
        <dbReference type="Proteomes" id="UP000275267"/>
    </source>
</evidence>
<evidence type="ECO:0000256" key="1">
    <source>
        <dbReference type="SAM" id="SignalP"/>
    </source>
</evidence>
<accession>A0A3L6QWR1</accession>
<sequence>MDQLTLSASKLVSALVLLLACVAAHFGAVSAQYGNSAAAGTGPADGQNFTEEQAEEIGLNWIERWCDLCTQFSNSCDVVRSQGGENVPLPPGPLKVLPETTYLCITRDYCHHREYMTSDTSQTKSVLGFRIPQQMMQVFSLRLSSCKSKSYPISIYGIFAPLPSEDCILDMDYMFLAEGVEAVIQVFAVVDSPHHARFFASSSCFDKEIVIFEGNCVKKGELFTHTVAVIAEENLSVRLGWENSVLEWTFKDGELGAISYPDDNSIPFYVRVFFAPKNLEYRPSRDHAWKEMCREKGRKLPVVDC</sequence>
<dbReference type="InterPro" id="IPR046533">
    <property type="entry name" value="DUF6598"/>
</dbReference>
<feature type="signal peptide" evidence="1">
    <location>
        <begin position="1"/>
        <end position="31"/>
    </location>
</feature>
<dbReference type="STRING" id="4540.A0A3L6QWR1"/>
<comment type="caution">
    <text evidence="3">The sequence shown here is derived from an EMBL/GenBank/DDBJ whole genome shotgun (WGS) entry which is preliminary data.</text>
</comment>
<proteinExistence type="predicted"/>
<protein>
    <recommendedName>
        <fullName evidence="2">DUF6598 domain-containing protein</fullName>
    </recommendedName>
</protein>
<dbReference type="PANTHER" id="PTHR33065:SF117">
    <property type="entry name" value="OS01G0590200 PROTEIN"/>
    <property type="match status" value="1"/>
</dbReference>
<feature type="domain" description="DUF6598" evidence="2">
    <location>
        <begin position="162"/>
        <end position="238"/>
    </location>
</feature>
<organism evidence="3 4">
    <name type="scientific">Panicum miliaceum</name>
    <name type="common">Proso millet</name>
    <name type="synonym">Broomcorn millet</name>
    <dbReference type="NCBI Taxonomy" id="4540"/>
    <lineage>
        <taxon>Eukaryota</taxon>
        <taxon>Viridiplantae</taxon>
        <taxon>Streptophyta</taxon>
        <taxon>Embryophyta</taxon>
        <taxon>Tracheophyta</taxon>
        <taxon>Spermatophyta</taxon>
        <taxon>Magnoliopsida</taxon>
        <taxon>Liliopsida</taxon>
        <taxon>Poales</taxon>
        <taxon>Poaceae</taxon>
        <taxon>PACMAD clade</taxon>
        <taxon>Panicoideae</taxon>
        <taxon>Panicodae</taxon>
        <taxon>Paniceae</taxon>
        <taxon>Panicinae</taxon>
        <taxon>Panicum</taxon>
        <taxon>Panicum sect. Panicum</taxon>
    </lineage>
</organism>
<feature type="chain" id="PRO_5018032054" description="DUF6598 domain-containing protein" evidence="1">
    <location>
        <begin position="32"/>
        <end position="305"/>
    </location>
</feature>
<reference evidence="4" key="1">
    <citation type="journal article" date="2019" name="Nat. Commun.">
        <title>The genome of broomcorn millet.</title>
        <authorList>
            <person name="Zou C."/>
            <person name="Miki D."/>
            <person name="Li D."/>
            <person name="Tang Q."/>
            <person name="Xiao L."/>
            <person name="Rajput S."/>
            <person name="Deng P."/>
            <person name="Jia W."/>
            <person name="Huang R."/>
            <person name="Zhang M."/>
            <person name="Sun Y."/>
            <person name="Hu J."/>
            <person name="Fu X."/>
            <person name="Schnable P.S."/>
            <person name="Li F."/>
            <person name="Zhang H."/>
            <person name="Feng B."/>
            <person name="Zhu X."/>
            <person name="Liu R."/>
            <person name="Schnable J.C."/>
            <person name="Zhu J.-K."/>
            <person name="Zhang H."/>
        </authorList>
    </citation>
    <scope>NUCLEOTIDE SEQUENCE [LARGE SCALE GENOMIC DNA]</scope>
</reference>
<dbReference type="EMBL" id="PQIB02000011">
    <property type="protein sequence ID" value="RLM87756.1"/>
    <property type="molecule type" value="Genomic_DNA"/>
</dbReference>
<dbReference type="Proteomes" id="UP000275267">
    <property type="component" value="Unassembled WGS sequence"/>
</dbReference>
<dbReference type="PANTHER" id="PTHR33065">
    <property type="entry name" value="OS07G0486400 PROTEIN"/>
    <property type="match status" value="1"/>
</dbReference>
<dbReference type="Pfam" id="PF20241">
    <property type="entry name" value="DUF6598"/>
    <property type="match status" value="1"/>
</dbReference>